<gene>
    <name evidence="2" type="ORF">BCR42DRAFT_420383</name>
</gene>
<accession>A0A1X2I9J0</accession>
<protein>
    <submittedName>
        <fullName evidence="2">Uncharacterized protein</fullName>
    </submittedName>
</protein>
<reference evidence="2 3" key="1">
    <citation type="submission" date="2016-07" db="EMBL/GenBank/DDBJ databases">
        <title>Pervasive Adenine N6-methylation of Active Genes in Fungi.</title>
        <authorList>
            <consortium name="DOE Joint Genome Institute"/>
            <person name="Mondo S.J."/>
            <person name="Dannebaum R.O."/>
            <person name="Kuo R.C."/>
            <person name="Labutti K."/>
            <person name="Haridas S."/>
            <person name="Kuo A."/>
            <person name="Salamov A."/>
            <person name="Ahrendt S.R."/>
            <person name="Lipzen A."/>
            <person name="Sullivan W."/>
            <person name="Andreopoulos W.B."/>
            <person name="Clum A."/>
            <person name="Lindquist E."/>
            <person name="Daum C."/>
            <person name="Ramamoorthy G.K."/>
            <person name="Gryganskyi A."/>
            <person name="Culley D."/>
            <person name="Magnuson J.K."/>
            <person name="James T.Y."/>
            <person name="O'Malley M.A."/>
            <person name="Stajich J.E."/>
            <person name="Spatafora J.W."/>
            <person name="Visel A."/>
            <person name="Grigoriev I.V."/>
        </authorList>
    </citation>
    <scope>NUCLEOTIDE SEQUENCE [LARGE SCALE GENOMIC DNA]</scope>
    <source>
        <strain evidence="2 3">NRRL 1336</strain>
    </source>
</reference>
<evidence type="ECO:0000256" key="1">
    <source>
        <dbReference type="SAM" id="Phobius"/>
    </source>
</evidence>
<proteinExistence type="predicted"/>
<feature type="transmembrane region" description="Helical" evidence="1">
    <location>
        <begin position="20"/>
        <end position="37"/>
    </location>
</feature>
<name>A0A1X2I9J0_9FUNG</name>
<comment type="caution">
    <text evidence="2">The sequence shown here is derived from an EMBL/GenBank/DDBJ whole genome shotgun (WGS) entry which is preliminary data.</text>
</comment>
<evidence type="ECO:0000313" key="3">
    <source>
        <dbReference type="Proteomes" id="UP000193560"/>
    </source>
</evidence>
<organism evidence="2 3">
    <name type="scientific">Absidia repens</name>
    <dbReference type="NCBI Taxonomy" id="90262"/>
    <lineage>
        <taxon>Eukaryota</taxon>
        <taxon>Fungi</taxon>
        <taxon>Fungi incertae sedis</taxon>
        <taxon>Mucoromycota</taxon>
        <taxon>Mucoromycotina</taxon>
        <taxon>Mucoromycetes</taxon>
        <taxon>Mucorales</taxon>
        <taxon>Cunninghamellaceae</taxon>
        <taxon>Absidia</taxon>
    </lineage>
</organism>
<keyword evidence="1" id="KW-1133">Transmembrane helix</keyword>
<dbReference type="AlphaFoldDB" id="A0A1X2I9J0"/>
<keyword evidence="1" id="KW-0812">Transmembrane</keyword>
<dbReference type="Proteomes" id="UP000193560">
    <property type="component" value="Unassembled WGS sequence"/>
</dbReference>
<keyword evidence="3" id="KW-1185">Reference proteome</keyword>
<dbReference type="EMBL" id="MCGE01000019">
    <property type="protein sequence ID" value="ORZ12303.1"/>
    <property type="molecule type" value="Genomic_DNA"/>
</dbReference>
<keyword evidence="1" id="KW-0472">Membrane</keyword>
<evidence type="ECO:0000313" key="2">
    <source>
        <dbReference type="EMBL" id="ORZ12303.1"/>
    </source>
</evidence>
<sequence>MTIKSWSNAFVIISGSKSVITWLFSFISYILYIYGVMGRSGCLKYDLCIYLC</sequence>